<comment type="caution">
    <text evidence="1">The sequence shown here is derived from an EMBL/GenBank/DDBJ whole genome shotgun (WGS) entry which is preliminary data.</text>
</comment>
<keyword evidence="2" id="KW-1185">Reference proteome</keyword>
<sequence>MAWTEQRSDADRSRRRLQLLAELAGAKAQRERERPLRHRADRLRELIDTRRRLAG</sequence>
<organism evidence="1 2">
    <name type="scientific">Micromonospora polyrhachis</name>
    <dbReference type="NCBI Taxonomy" id="1282883"/>
    <lineage>
        <taxon>Bacteria</taxon>
        <taxon>Bacillati</taxon>
        <taxon>Actinomycetota</taxon>
        <taxon>Actinomycetes</taxon>
        <taxon>Micromonosporales</taxon>
        <taxon>Micromonosporaceae</taxon>
        <taxon>Micromonospora</taxon>
    </lineage>
</organism>
<proteinExistence type="predicted"/>
<name>A0A7W7SR07_9ACTN</name>
<evidence type="ECO:0000313" key="2">
    <source>
        <dbReference type="Proteomes" id="UP000578819"/>
    </source>
</evidence>
<evidence type="ECO:0000313" key="1">
    <source>
        <dbReference type="EMBL" id="MBB4959368.1"/>
    </source>
</evidence>
<reference evidence="1 2" key="1">
    <citation type="submission" date="2020-08" db="EMBL/GenBank/DDBJ databases">
        <title>Sequencing the genomes of 1000 actinobacteria strains.</title>
        <authorList>
            <person name="Klenk H.-P."/>
        </authorList>
    </citation>
    <scope>NUCLEOTIDE SEQUENCE [LARGE SCALE GENOMIC DNA]</scope>
    <source>
        <strain evidence="1 2">DSM 45886</strain>
    </source>
</reference>
<dbReference type="Proteomes" id="UP000578819">
    <property type="component" value="Unassembled WGS sequence"/>
</dbReference>
<dbReference type="AlphaFoldDB" id="A0A7W7SR07"/>
<dbReference type="RefSeq" id="WP_184535311.1">
    <property type="nucleotide sequence ID" value="NZ_JACHJW010000001.1"/>
</dbReference>
<gene>
    <name evidence="1" type="ORF">FHR38_003101</name>
</gene>
<accession>A0A7W7SR07</accession>
<protein>
    <submittedName>
        <fullName evidence="1">Uncharacterized protein</fullName>
    </submittedName>
</protein>
<dbReference type="EMBL" id="JACHJW010000001">
    <property type="protein sequence ID" value="MBB4959368.1"/>
    <property type="molecule type" value="Genomic_DNA"/>
</dbReference>